<dbReference type="OrthoDB" id="3972328at2759"/>
<dbReference type="InterPro" id="IPR007268">
    <property type="entry name" value="Rad9/Ddc1"/>
</dbReference>
<dbReference type="PANTHER" id="PTHR15237">
    <property type="entry name" value="DNA REPAIR PROTEIN RAD9"/>
    <property type="match status" value="1"/>
</dbReference>
<dbReference type="GO" id="GO:0051321">
    <property type="term" value="P:meiotic cell cycle"/>
    <property type="evidence" value="ECO:0007669"/>
    <property type="project" value="InterPro"/>
</dbReference>
<dbReference type="VEuPathDB" id="FungiDB:SCODWIG_01955"/>
<sequence>MSFKAVLTNVDHQNIFCKTINALTTINKELAVSVFNDKLILSASNITYTTICTAEFVSGFFDVFEFNINDIVIGSEGISNGVFNFKLSSLGVLFKNMVNKKPTRGSTNSNISKATVTTTGTANSVESGNENEIIFKIDNTITCPERLSNRFVIVIKQSNLITKQYLPNFTPTKYEQLLLEKKYKLDFYRLYGSDQAIDATLKSIFGSILEKYNKSPELTDLIDGHKDEEELHINFIRCDLSIWKNFTDSCNTHQIEEMKIEIDRENLKFVAFTRGIYGKNNSEILKSGMSLTNMVTTTDLDNTCLYTETQSITFKLKDFKTFLNISNSWGKRRNDGITGNALNVWFVSPGDPLMFEVSYDKLLKLNLYLVTDVNQNVSGNNSITGDGINEEKKTIILAKKPSQTIVAEDTCTNNKYNKASSNKHPKNMLFVTNDEDEELNHINTAITDLHERSNLPLSLNVDGEQKTLLARNNINFDSEESTDDSEDEEEKFNPRWENPLHGRKKTSANSTYLANNHMSTESLNTRYDITMPDEYSNKKINIDPGSIRNKTEVQWNTITEMEHNKKIRYTRAEEYEDSSTFSLVSNGKNTTTLNHINTITTNINDDKNAMNCGNDYDEGGKKPPNSLHCENAEQKRDDEDRLQNIDFSVGLGPTQPANKRLRGLFD</sequence>
<evidence type="ECO:0000313" key="3">
    <source>
        <dbReference type="Proteomes" id="UP000262825"/>
    </source>
</evidence>
<dbReference type="GO" id="GO:0000725">
    <property type="term" value="P:recombinational repair"/>
    <property type="evidence" value="ECO:0007669"/>
    <property type="project" value="InterPro"/>
</dbReference>
<name>A0A376B6T7_9ASCO</name>
<accession>A0A376B6T7</accession>
<dbReference type="PANTHER" id="PTHR15237:SF0">
    <property type="entry name" value="CELL CYCLE CHECKPOINT CONTROL PROTEIN"/>
    <property type="match status" value="1"/>
</dbReference>
<evidence type="ECO:0000313" key="2">
    <source>
        <dbReference type="EMBL" id="SSD60194.1"/>
    </source>
</evidence>
<dbReference type="GO" id="GO:0031573">
    <property type="term" value="P:mitotic intra-S DNA damage checkpoint signaling"/>
    <property type="evidence" value="ECO:0007669"/>
    <property type="project" value="InterPro"/>
</dbReference>
<dbReference type="GO" id="GO:0000076">
    <property type="term" value="P:DNA replication checkpoint signaling"/>
    <property type="evidence" value="ECO:0007669"/>
    <property type="project" value="TreeGrafter"/>
</dbReference>
<dbReference type="EMBL" id="UFAJ01000293">
    <property type="protein sequence ID" value="SSD60194.1"/>
    <property type="molecule type" value="Genomic_DNA"/>
</dbReference>
<gene>
    <name evidence="2" type="ORF">SCODWIG_01955</name>
</gene>
<keyword evidence="3" id="KW-1185">Reference proteome</keyword>
<protein>
    <recommendedName>
        <fullName evidence="4">DNA damage checkpoint protein 1</fullName>
    </recommendedName>
</protein>
<dbReference type="GO" id="GO:0030896">
    <property type="term" value="C:checkpoint clamp complex"/>
    <property type="evidence" value="ECO:0007669"/>
    <property type="project" value="InterPro"/>
</dbReference>
<proteinExistence type="predicted"/>
<feature type="region of interest" description="Disordered" evidence="1">
    <location>
        <begin position="471"/>
        <end position="505"/>
    </location>
</feature>
<organism evidence="2 3">
    <name type="scientific">Saccharomycodes ludwigii</name>
    <dbReference type="NCBI Taxonomy" id="36035"/>
    <lineage>
        <taxon>Eukaryota</taxon>
        <taxon>Fungi</taxon>
        <taxon>Dikarya</taxon>
        <taxon>Ascomycota</taxon>
        <taxon>Saccharomycotina</taxon>
        <taxon>Saccharomycetes</taxon>
        <taxon>Saccharomycodales</taxon>
        <taxon>Saccharomycodaceae</taxon>
        <taxon>Saccharomycodes</taxon>
    </lineage>
</organism>
<evidence type="ECO:0008006" key="4">
    <source>
        <dbReference type="Google" id="ProtNLM"/>
    </source>
</evidence>
<dbReference type="Pfam" id="PF04139">
    <property type="entry name" value="Rad9"/>
    <property type="match status" value="1"/>
</dbReference>
<dbReference type="InterPro" id="IPR026217">
    <property type="entry name" value="Ddc1"/>
</dbReference>
<reference evidence="3" key="1">
    <citation type="submission" date="2018-06" db="EMBL/GenBank/DDBJ databases">
        <authorList>
            <person name="Guldener U."/>
        </authorList>
    </citation>
    <scope>NUCLEOTIDE SEQUENCE [LARGE SCALE GENOMIC DNA]</scope>
    <source>
        <strain evidence="3">UTAD17</strain>
    </source>
</reference>
<evidence type="ECO:0000256" key="1">
    <source>
        <dbReference type="SAM" id="MobiDB-lite"/>
    </source>
</evidence>
<dbReference type="PRINTS" id="PR02063">
    <property type="entry name" value="DNADAMAGECP1"/>
</dbReference>
<feature type="compositionally biased region" description="Acidic residues" evidence="1">
    <location>
        <begin position="477"/>
        <end position="490"/>
    </location>
</feature>
<dbReference type="GO" id="GO:0071479">
    <property type="term" value="P:cellular response to ionizing radiation"/>
    <property type="evidence" value="ECO:0007669"/>
    <property type="project" value="TreeGrafter"/>
</dbReference>
<feature type="compositionally biased region" description="Basic and acidic residues" evidence="1">
    <location>
        <begin position="491"/>
        <end position="500"/>
    </location>
</feature>
<dbReference type="Proteomes" id="UP000262825">
    <property type="component" value="Unassembled WGS sequence"/>
</dbReference>
<dbReference type="Gene3D" id="3.70.10.10">
    <property type="match status" value="2"/>
</dbReference>
<dbReference type="AlphaFoldDB" id="A0A376B6T7"/>